<dbReference type="Gene3D" id="2.30.29.30">
    <property type="entry name" value="Pleckstrin-homology domain (PH domain)/Phosphotyrosine-binding domain (PTB)"/>
    <property type="match status" value="1"/>
</dbReference>
<comment type="subcellular location">
    <subcellularLocation>
        <location evidence="1">Membrane</location>
        <topology evidence="1">Single-pass membrane protein</topology>
    </subcellularLocation>
</comment>
<evidence type="ECO:0000256" key="5">
    <source>
        <dbReference type="SAM" id="MobiDB-lite"/>
    </source>
</evidence>
<keyword evidence="2 6" id="KW-0812">Transmembrane</keyword>
<feature type="region of interest" description="Disordered" evidence="5">
    <location>
        <begin position="115"/>
        <end position="201"/>
    </location>
</feature>
<feature type="compositionally biased region" description="Low complexity" evidence="5">
    <location>
        <begin position="115"/>
        <end position="129"/>
    </location>
</feature>
<dbReference type="GO" id="GO:0140268">
    <property type="term" value="C:endoplasmic reticulum-plasma membrane contact site"/>
    <property type="evidence" value="ECO:0007669"/>
    <property type="project" value="TreeGrafter"/>
</dbReference>
<dbReference type="GO" id="GO:0032366">
    <property type="term" value="P:intracellular sterol transport"/>
    <property type="evidence" value="ECO:0007669"/>
    <property type="project" value="TreeGrafter"/>
</dbReference>
<dbReference type="GO" id="GO:0032934">
    <property type="term" value="F:sterol binding"/>
    <property type="evidence" value="ECO:0007669"/>
    <property type="project" value="TreeGrafter"/>
</dbReference>
<dbReference type="EMBL" id="BPLQ01001822">
    <property type="protein sequence ID" value="GIX85813.1"/>
    <property type="molecule type" value="Genomic_DNA"/>
</dbReference>
<keyword evidence="4 6" id="KW-0472">Membrane</keyword>
<dbReference type="SMART" id="SM00568">
    <property type="entry name" value="GRAM"/>
    <property type="match status" value="1"/>
</dbReference>
<dbReference type="InterPro" id="IPR031968">
    <property type="entry name" value="VASt"/>
</dbReference>
<dbReference type="PANTHER" id="PTHR23319:SF4">
    <property type="entry name" value="GRAM DOMAIN CONTAINING 1B, ISOFORM E"/>
    <property type="match status" value="1"/>
</dbReference>
<proteinExistence type="predicted"/>
<comment type="caution">
    <text evidence="8">The sequence shown here is derived from an EMBL/GenBank/DDBJ whole genome shotgun (WGS) entry which is preliminary data.</text>
</comment>
<dbReference type="GO" id="GO:0120015">
    <property type="term" value="F:sterol transfer activity"/>
    <property type="evidence" value="ECO:0007669"/>
    <property type="project" value="TreeGrafter"/>
</dbReference>
<evidence type="ECO:0000256" key="6">
    <source>
        <dbReference type="SAM" id="Phobius"/>
    </source>
</evidence>
<dbReference type="Pfam" id="PF02893">
    <property type="entry name" value="GRAM"/>
    <property type="match status" value="1"/>
</dbReference>
<keyword evidence="9" id="KW-1185">Reference proteome</keyword>
<organism evidence="8 9">
    <name type="scientific">Caerostris darwini</name>
    <dbReference type="NCBI Taxonomy" id="1538125"/>
    <lineage>
        <taxon>Eukaryota</taxon>
        <taxon>Metazoa</taxon>
        <taxon>Ecdysozoa</taxon>
        <taxon>Arthropoda</taxon>
        <taxon>Chelicerata</taxon>
        <taxon>Arachnida</taxon>
        <taxon>Araneae</taxon>
        <taxon>Araneomorphae</taxon>
        <taxon>Entelegynae</taxon>
        <taxon>Araneoidea</taxon>
        <taxon>Araneidae</taxon>
        <taxon>Caerostris</taxon>
    </lineage>
</organism>
<accession>A0AAV4NMB7</accession>
<dbReference type="GO" id="GO:0005886">
    <property type="term" value="C:plasma membrane"/>
    <property type="evidence" value="ECO:0007669"/>
    <property type="project" value="TreeGrafter"/>
</dbReference>
<evidence type="ECO:0000313" key="9">
    <source>
        <dbReference type="Proteomes" id="UP001054837"/>
    </source>
</evidence>
<feature type="compositionally biased region" description="Basic and acidic residues" evidence="5">
    <location>
        <begin position="192"/>
        <end position="201"/>
    </location>
</feature>
<dbReference type="AlphaFoldDB" id="A0AAV4NMB7"/>
<feature type="compositionally biased region" description="Basic and acidic residues" evidence="5">
    <location>
        <begin position="89"/>
        <end position="98"/>
    </location>
</feature>
<dbReference type="GO" id="GO:0005789">
    <property type="term" value="C:endoplasmic reticulum membrane"/>
    <property type="evidence" value="ECO:0007669"/>
    <property type="project" value="UniProtKB-ARBA"/>
</dbReference>
<dbReference type="Pfam" id="PF16016">
    <property type="entry name" value="VASt"/>
    <property type="match status" value="1"/>
</dbReference>
<evidence type="ECO:0000256" key="1">
    <source>
        <dbReference type="ARBA" id="ARBA00004167"/>
    </source>
</evidence>
<dbReference type="PROSITE" id="PS51778">
    <property type="entry name" value="VAST"/>
    <property type="match status" value="1"/>
</dbReference>
<dbReference type="InterPro" id="IPR011993">
    <property type="entry name" value="PH-like_dom_sf"/>
</dbReference>
<gene>
    <name evidence="8" type="primary">GRAMD1B</name>
    <name evidence="8" type="ORF">CDAR_242151</name>
</gene>
<sequence>MSGSRYAISDNQASASENESDRYSSPKQYAVHNNNKSLQPQQVSDEPVSLSNQKQKSLSSLQLNHTDSMVQDISAVDGNVPKNSPNASSDKETGSLKNYDVKSIHSITPSVVLNSVSSSVSSLQNVSSSKESPEKDNDNQYSSLDAGSNMSPGSISQESSLFPDNLSRSSESGKSIDIGLQRTPESNTSKSDITKSDKIKSTEKKEKKKSWYNVLNPSYKSKSDDFKRLFKDLPDSERLIVDYSCALQKDILVHGRLYVSQNYICFYANIFRWETFLLIRCRDVTSMTKEKTARVIPNAIQITTETEKHFFTSFGARDKTFLMLFRIWQNALIEQPMSSQELWQWVHFSYGDELGLTSDDDDYVAPPIPEEDMKSIKHSDQNIVKYVEKSYEKGDSTNLQESANEFLIADENSESANGMDRNSDPPAYQDIEEEVSQQNDSKCGLNPKLSENPTDMSDTTESADNIEDVEFKCPCIDHEGKEVLNSVFPLPVDQVFSLIFTGSKFYYDLLESRKTYDIIVSPWQMCPEYDLKMRQVTYTLTLNHSMAKTAQTTETQRLLKHSKPSQVYTVDCDVVNTGIPYSDAFTVKSVYCLTRVSKKECRLRISGCVHYKKSVWGLVKSMIEKSAMQGLADFATDLASALHKEAEISSQQITSKKPRRRKRMKFDPIKCETLKDTPRILQRPPTVRNIGSSISGMDLASLGSTPDIVIRVILVTLVILLFLNMLLFYKLWSLEDQSSKQEAPAALEYTDNPASLTKEDYLHLLHKQDALHRAETARWRDALSEVIKLIHLIEKSLSELKSSIDTYSSTSILKAIALRMSQNSEDPPLTVVEEEQVLETRAEG</sequence>
<feature type="compositionally biased region" description="Low complexity" evidence="5">
    <location>
        <begin position="49"/>
        <end position="64"/>
    </location>
</feature>
<evidence type="ECO:0000259" key="7">
    <source>
        <dbReference type="PROSITE" id="PS51778"/>
    </source>
</evidence>
<evidence type="ECO:0000313" key="8">
    <source>
        <dbReference type="EMBL" id="GIX85813.1"/>
    </source>
</evidence>
<protein>
    <submittedName>
        <fullName evidence="8">Protein Aster-B</fullName>
    </submittedName>
</protein>
<dbReference type="FunFam" id="2.30.29.30:FF:000008">
    <property type="entry name" value="GRAM domain containing 1B"/>
    <property type="match status" value="1"/>
</dbReference>
<feature type="compositionally biased region" description="Polar residues" evidence="5">
    <location>
        <begin position="449"/>
        <end position="462"/>
    </location>
</feature>
<dbReference type="InterPro" id="IPR051482">
    <property type="entry name" value="Cholesterol_transport"/>
</dbReference>
<feature type="compositionally biased region" description="Polar residues" evidence="5">
    <location>
        <begin position="1"/>
        <end position="18"/>
    </location>
</feature>
<feature type="compositionally biased region" description="Polar residues" evidence="5">
    <location>
        <begin position="25"/>
        <end position="44"/>
    </location>
</feature>
<name>A0AAV4NMB7_9ARAC</name>
<dbReference type="InterPro" id="IPR004182">
    <property type="entry name" value="GRAM"/>
</dbReference>
<feature type="domain" description="VASt" evidence="7">
    <location>
        <begin position="479"/>
        <end position="650"/>
    </location>
</feature>
<feature type="compositionally biased region" description="Polar residues" evidence="5">
    <location>
        <begin position="139"/>
        <end position="173"/>
    </location>
</feature>
<dbReference type="CDD" id="cd13220">
    <property type="entry name" value="PH-GRAM_GRAMDC"/>
    <property type="match status" value="1"/>
</dbReference>
<evidence type="ECO:0000256" key="3">
    <source>
        <dbReference type="ARBA" id="ARBA00022989"/>
    </source>
</evidence>
<dbReference type="Proteomes" id="UP001054837">
    <property type="component" value="Unassembled WGS sequence"/>
</dbReference>
<evidence type="ECO:0000256" key="4">
    <source>
        <dbReference type="ARBA" id="ARBA00023136"/>
    </source>
</evidence>
<dbReference type="PANTHER" id="PTHR23319">
    <property type="entry name" value="GRAM DOMAIN CONTAINING 1B, ISOFORM E"/>
    <property type="match status" value="1"/>
</dbReference>
<evidence type="ECO:0000256" key="2">
    <source>
        <dbReference type="ARBA" id="ARBA00022692"/>
    </source>
</evidence>
<keyword evidence="3 6" id="KW-1133">Transmembrane helix</keyword>
<feature type="transmembrane region" description="Helical" evidence="6">
    <location>
        <begin position="708"/>
        <end position="729"/>
    </location>
</feature>
<feature type="region of interest" description="Disordered" evidence="5">
    <location>
        <begin position="1"/>
        <end position="98"/>
    </location>
</feature>
<reference evidence="8 9" key="1">
    <citation type="submission" date="2021-06" db="EMBL/GenBank/DDBJ databases">
        <title>Caerostris darwini draft genome.</title>
        <authorList>
            <person name="Kono N."/>
            <person name="Arakawa K."/>
        </authorList>
    </citation>
    <scope>NUCLEOTIDE SEQUENCE [LARGE SCALE GENOMIC DNA]</scope>
</reference>
<feature type="region of interest" description="Disordered" evidence="5">
    <location>
        <begin position="433"/>
        <end position="462"/>
    </location>
</feature>